<feature type="compositionally biased region" description="Polar residues" evidence="1">
    <location>
        <begin position="158"/>
        <end position="184"/>
    </location>
</feature>
<proteinExistence type="predicted"/>
<feature type="compositionally biased region" description="Basic residues" evidence="1">
    <location>
        <begin position="189"/>
        <end position="198"/>
    </location>
</feature>
<accession>A0AAD7ELN8</accession>
<feature type="region of interest" description="Disordered" evidence="1">
    <location>
        <begin position="149"/>
        <end position="251"/>
    </location>
</feature>
<dbReference type="EMBL" id="JARIHO010000034">
    <property type="protein sequence ID" value="KAJ7333282.1"/>
    <property type="molecule type" value="Genomic_DNA"/>
</dbReference>
<protein>
    <submittedName>
        <fullName evidence="2">Uncharacterized protein</fullName>
    </submittedName>
</protein>
<keyword evidence="3" id="KW-1185">Reference proteome</keyword>
<evidence type="ECO:0000313" key="2">
    <source>
        <dbReference type="EMBL" id="KAJ7333282.1"/>
    </source>
</evidence>
<dbReference type="AlphaFoldDB" id="A0AAD7ELN8"/>
<dbReference type="Proteomes" id="UP001218218">
    <property type="component" value="Unassembled WGS sequence"/>
</dbReference>
<comment type="caution">
    <text evidence="2">The sequence shown here is derived from an EMBL/GenBank/DDBJ whole genome shotgun (WGS) entry which is preliminary data.</text>
</comment>
<feature type="compositionally biased region" description="Basic and acidic residues" evidence="1">
    <location>
        <begin position="206"/>
        <end position="216"/>
    </location>
</feature>
<reference evidence="2" key="1">
    <citation type="submission" date="2023-03" db="EMBL/GenBank/DDBJ databases">
        <title>Massive genome expansion in bonnet fungi (Mycena s.s.) driven by repeated elements and novel gene families across ecological guilds.</title>
        <authorList>
            <consortium name="Lawrence Berkeley National Laboratory"/>
            <person name="Harder C.B."/>
            <person name="Miyauchi S."/>
            <person name="Viragh M."/>
            <person name="Kuo A."/>
            <person name="Thoen E."/>
            <person name="Andreopoulos B."/>
            <person name="Lu D."/>
            <person name="Skrede I."/>
            <person name="Drula E."/>
            <person name="Henrissat B."/>
            <person name="Morin E."/>
            <person name="Kohler A."/>
            <person name="Barry K."/>
            <person name="LaButti K."/>
            <person name="Morin E."/>
            <person name="Salamov A."/>
            <person name="Lipzen A."/>
            <person name="Mereny Z."/>
            <person name="Hegedus B."/>
            <person name="Baldrian P."/>
            <person name="Stursova M."/>
            <person name="Weitz H."/>
            <person name="Taylor A."/>
            <person name="Grigoriev I.V."/>
            <person name="Nagy L.G."/>
            <person name="Martin F."/>
            <person name="Kauserud H."/>
        </authorList>
    </citation>
    <scope>NUCLEOTIDE SEQUENCE</scope>
    <source>
        <strain evidence="2">CBHHK002</strain>
    </source>
</reference>
<sequence length="251" mass="28503">MAMLSGTLSPEAPPGWSRCLAVEDSGAQGPNCAEAPQIPDKSVDRPKMLQIFRCGRYDRNWARIRNGGTRFGPRCHELRRLNWDASWKSQRSGKLLKAYNAGIEEEFPETRRFAGQWAIDSTVKRFWDNHKNYRNCVNDETTYRGRRAAVPRAGRAQSPGTACCTSSSPHRTSNISRSRSNHSPTPGPCHRHQRHRSSCRLPSTDSKNDHGQDRNKFINTSDSEAPRNEKVKGMRRRREACRPMQGASARR</sequence>
<gene>
    <name evidence="2" type="ORF">DFH08DRAFT_1020779</name>
</gene>
<organism evidence="2 3">
    <name type="scientific">Mycena albidolilacea</name>
    <dbReference type="NCBI Taxonomy" id="1033008"/>
    <lineage>
        <taxon>Eukaryota</taxon>
        <taxon>Fungi</taxon>
        <taxon>Dikarya</taxon>
        <taxon>Basidiomycota</taxon>
        <taxon>Agaricomycotina</taxon>
        <taxon>Agaricomycetes</taxon>
        <taxon>Agaricomycetidae</taxon>
        <taxon>Agaricales</taxon>
        <taxon>Marasmiineae</taxon>
        <taxon>Mycenaceae</taxon>
        <taxon>Mycena</taxon>
    </lineage>
</organism>
<evidence type="ECO:0000256" key="1">
    <source>
        <dbReference type="SAM" id="MobiDB-lite"/>
    </source>
</evidence>
<evidence type="ECO:0000313" key="3">
    <source>
        <dbReference type="Proteomes" id="UP001218218"/>
    </source>
</evidence>
<name>A0AAD7ELN8_9AGAR</name>